<feature type="domain" description="DUF6602" evidence="1">
    <location>
        <begin position="42"/>
        <end position="139"/>
    </location>
</feature>
<dbReference type="EMBL" id="CP080647">
    <property type="protein sequence ID" value="QYX78973.1"/>
    <property type="molecule type" value="Genomic_DNA"/>
</dbReference>
<dbReference type="RefSeq" id="WP_220647805.1">
    <property type="nucleotide sequence ID" value="NZ_CP080647.1"/>
</dbReference>
<accession>A0ABX8XTL8</accession>
<sequence>MTDLLASNDGPSEGQHHDLHDFMEETATELAREYTRITRRSKEDPGTAGDEAESNWQEILKGYLPPSLPVVTKGRILGVDGRSSPQVDVLVLSPNYPKRLLGRKQYLASGVLAAFECKLTLRQRDLSKIGENARLIRDLAPENEPSVYGNLHSSIIYGVLAHSSEWSSHADPEGPDYEFRLDPLRDWPTPLDGALKRLMDRAAHPRDLLDVLCIADLACYERDTRVIPGKEYFSPGDWARLKANHQISDEGEVSTSYFRPARFHSLGNATESALFSFIVKILYGISWKIPSCQAMAEYWRLSQNEEVRELRCGPSRSWPLSVLSEHVLAKIEAGSLEQGHCWCGWGSKFE</sequence>
<gene>
    <name evidence="2" type="ORF">K1J60_22785</name>
</gene>
<evidence type="ECO:0000259" key="1">
    <source>
        <dbReference type="Pfam" id="PF20247"/>
    </source>
</evidence>
<dbReference type="CDD" id="cd21173">
    <property type="entry name" value="NucC-like"/>
    <property type="match status" value="1"/>
</dbReference>
<organism evidence="2 3">
    <name type="scientific">Streptomyces akebiae</name>
    <dbReference type="NCBI Taxonomy" id="2865673"/>
    <lineage>
        <taxon>Bacteria</taxon>
        <taxon>Bacillati</taxon>
        <taxon>Actinomycetota</taxon>
        <taxon>Actinomycetes</taxon>
        <taxon>Kitasatosporales</taxon>
        <taxon>Streptomycetaceae</taxon>
        <taxon>Streptomyces</taxon>
    </lineage>
</organism>
<reference evidence="2 3" key="1">
    <citation type="submission" date="2021-08" db="EMBL/GenBank/DDBJ databases">
        <authorList>
            <person name="Ping M."/>
        </authorList>
    </citation>
    <scope>NUCLEOTIDE SEQUENCE [LARGE SCALE GENOMIC DNA]</scope>
    <source>
        <strain evidence="2 3">MG28</strain>
    </source>
</reference>
<protein>
    <recommendedName>
        <fullName evidence="1">DUF6602 domain-containing protein</fullName>
    </recommendedName>
</protein>
<evidence type="ECO:0000313" key="3">
    <source>
        <dbReference type="Proteomes" id="UP000827138"/>
    </source>
</evidence>
<dbReference type="Proteomes" id="UP000827138">
    <property type="component" value="Chromosome"/>
</dbReference>
<dbReference type="InterPro" id="IPR046537">
    <property type="entry name" value="DUF6602"/>
</dbReference>
<proteinExistence type="predicted"/>
<name>A0ABX8XTL8_9ACTN</name>
<keyword evidence="3" id="KW-1185">Reference proteome</keyword>
<dbReference type="Pfam" id="PF20247">
    <property type="entry name" value="DUF6602"/>
    <property type="match status" value="1"/>
</dbReference>
<evidence type="ECO:0000313" key="2">
    <source>
        <dbReference type="EMBL" id="QYX78973.1"/>
    </source>
</evidence>